<dbReference type="OrthoDB" id="6380161at2759"/>
<dbReference type="PANTHER" id="PTHR22255:SF4">
    <property type="entry name" value="CATION-INDEPENDENT MANNOSE-6-PHOSPHATE RECEPTOR"/>
    <property type="match status" value="1"/>
</dbReference>
<feature type="domain" description="DUF7043" evidence="5">
    <location>
        <begin position="297"/>
        <end position="399"/>
    </location>
</feature>
<dbReference type="Pfam" id="PF23069">
    <property type="entry name" value="DUF7042"/>
    <property type="match status" value="1"/>
</dbReference>
<feature type="domain" description="DUF7042" evidence="4">
    <location>
        <begin position="150"/>
        <end position="282"/>
    </location>
</feature>
<dbReference type="Proteomes" id="UP001153737">
    <property type="component" value="Chromosome 14"/>
</dbReference>
<evidence type="ECO:0000259" key="4">
    <source>
        <dbReference type="Pfam" id="PF23069"/>
    </source>
</evidence>
<feature type="region of interest" description="Disordered" evidence="1">
    <location>
        <begin position="550"/>
        <end position="576"/>
    </location>
</feature>
<feature type="transmembrane region" description="Helical" evidence="2">
    <location>
        <begin position="584"/>
        <end position="609"/>
    </location>
</feature>
<keyword evidence="2" id="KW-0812">Transmembrane</keyword>
<feature type="domain" description="DUF7045" evidence="7">
    <location>
        <begin position="414"/>
        <end position="516"/>
    </location>
</feature>
<dbReference type="EMBL" id="OU896720">
    <property type="protein sequence ID" value="CAG9816708.1"/>
    <property type="molecule type" value="Genomic_DNA"/>
</dbReference>
<dbReference type="InterPro" id="IPR055473">
    <property type="entry name" value="DUF7045"/>
</dbReference>
<evidence type="ECO:0000259" key="5">
    <source>
        <dbReference type="Pfam" id="PF23070"/>
    </source>
</evidence>
<dbReference type="PANTHER" id="PTHR22255">
    <property type="entry name" value="LP06548P"/>
    <property type="match status" value="1"/>
</dbReference>
<accession>A0A9N9X1X0</accession>
<proteinExistence type="predicted"/>
<name>A0A9N9X1X0_PHACE</name>
<reference evidence="8" key="1">
    <citation type="submission" date="2022-01" db="EMBL/GenBank/DDBJ databases">
        <authorList>
            <person name="King R."/>
        </authorList>
    </citation>
    <scope>NUCLEOTIDE SEQUENCE</scope>
</reference>
<evidence type="ECO:0000259" key="6">
    <source>
        <dbReference type="Pfam" id="PF23071"/>
    </source>
</evidence>
<keyword evidence="2" id="KW-0472">Membrane</keyword>
<protein>
    <submittedName>
        <fullName evidence="8">Uncharacterized protein</fullName>
    </submittedName>
</protein>
<dbReference type="Pfam" id="PF23071">
    <property type="entry name" value="DUF7044"/>
    <property type="match status" value="1"/>
</dbReference>
<feature type="signal peptide" evidence="3">
    <location>
        <begin position="1"/>
        <end position="20"/>
    </location>
</feature>
<dbReference type="InterPro" id="IPR055470">
    <property type="entry name" value="DUF7042"/>
</dbReference>
<organism evidence="8 9">
    <name type="scientific">Phaedon cochleariae</name>
    <name type="common">Mustard beetle</name>
    <dbReference type="NCBI Taxonomy" id="80249"/>
    <lineage>
        <taxon>Eukaryota</taxon>
        <taxon>Metazoa</taxon>
        <taxon>Ecdysozoa</taxon>
        <taxon>Arthropoda</taxon>
        <taxon>Hexapoda</taxon>
        <taxon>Insecta</taxon>
        <taxon>Pterygota</taxon>
        <taxon>Neoptera</taxon>
        <taxon>Endopterygota</taxon>
        <taxon>Coleoptera</taxon>
        <taxon>Polyphaga</taxon>
        <taxon>Cucujiformia</taxon>
        <taxon>Chrysomeloidea</taxon>
        <taxon>Chrysomelidae</taxon>
        <taxon>Chrysomelinae</taxon>
        <taxon>Chrysomelini</taxon>
        <taxon>Phaedon</taxon>
    </lineage>
</organism>
<evidence type="ECO:0000256" key="1">
    <source>
        <dbReference type="SAM" id="MobiDB-lite"/>
    </source>
</evidence>
<gene>
    <name evidence="8" type="ORF">PHAECO_LOCUS4428</name>
</gene>
<dbReference type="AlphaFoldDB" id="A0A9N9X1X0"/>
<keyword evidence="3" id="KW-0732">Signal</keyword>
<reference evidence="8" key="2">
    <citation type="submission" date="2022-10" db="EMBL/GenBank/DDBJ databases">
        <authorList>
            <consortium name="ENA_rothamsted_submissions"/>
            <consortium name="culmorum"/>
            <person name="King R."/>
        </authorList>
    </citation>
    <scope>NUCLEOTIDE SEQUENCE</scope>
</reference>
<dbReference type="Pfam" id="PF23073">
    <property type="entry name" value="DUF7045"/>
    <property type="match status" value="1"/>
</dbReference>
<keyword evidence="9" id="KW-1185">Reference proteome</keyword>
<dbReference type="InterPro" id="IPR055472">
    <property type="entry name" value="DUF7044"/>
</dbReference>
<dbReference type="Pfam" id="PF23070">
    <property type="entry name" value="DUF7043"/>
    <property type="match status" value="1"/>
</dbReference>
<feature type="chain" id="PRO_5040486007" evidence="3">
    <location>
        <begin position="21"/>
        <end position="611"/>
    </location>
</feature>
<evidence type="ECO:0000256" key="2">
    <source>
        <dbReference type="SAM" id="Phobius"/>
    </source>
</evidence>
<sequence>MWRKATVAFLLAIIGHSTTAEASCYFPQEFQGEFVLQNTVTAGMGIQYSTLNITDNSIPIWGNCHRRIGNNFILMFNYSETLCVRCLHLKLRSSNVLQIFATDPETISKCYTNEESAEANCPSEESLAARETAEILLFKTRDHFGSYITKQYCPIDGNYHLNYKGLKTTKRYNSGFNECYGFDSMVNSCPSGSTLNFRMKNCTFESHDIKFECLGHWKGMDDEVFMIFTDSRHLNNMRPKYRCAVYKQDRKSGKILMALSRDSTCTTDLYNITSGFETFVLSPKAEEPWPAEVSFGVCSFPKWMDGNWEHVRVRDDTMVYKDHSSFKTHTIKCVGVLEDSDKYLVFSRTQCNEESYNCLRIANRSNNILEFQIGTNTSDNKDVFTLCADENFQEDSWITQGRLEISPGISTGMCPITGEYTGRIPDATDLCAKLWSDCRAPELMYYQVSHCETEEIYEEREYQCLGHWSESNLLYTYTQRKDVAAGTYECFVGSIINDQEIYIKEAGEHCQRHVDPLRYGMKLIKKQPLYSCIERSTTAKHVPRITTQRPKPRFSTTYTPRRTTGSQDFDTNEIPQSTNENKNAAVVILPPSCCLYLMICLFTRIIFILDV</sequence>
<feature type="domain" description="DUF7044" evidence="6">
    <location>
        <begin position="23"/>
        <end position="125"/>
    </location>
</feature>
<dbReference type="InterPro" id="IPR055471">
    <property type="entry name" value="DUF7043"/>
</dbReference>
<evidence type="ECO:0000313" key="9">
    <source>
        <dbReference type="Proteomes" id="UP001153737"/>
    </source>
</evidence>
<evidence type="ECO:0000313" key="8">
    <source>
        <dbReference type="EMBL" id="CAG9816708.1"/>
    </source>
</evidence>
<keyword evidence="2" id="KW-1133">Transmembrane helix</keyword>
<evidence type="ECO:0000259" key="7">
    <source>
        <dbReference type="Pfam" id="PF23073"/>
    </source>
</evidence>
<evidence type="ECO:0000256" key="3">
    <source>
        <dbReference type="SAM" id="SignalP"/>
    </source>
</evidence>